<organism evidence="1 2">
    <name type="scientific">Brassica campestris</name>
    <name type="common">Field mustard</name>
    <dbReference type="NCBI Taxonomy" id="3711"/>
    <lineage>
        <taxon>Eukaryota</taxon>
        <taxon>Viridiplantae</taxon>
        <taxon>Streptophyta</taxon>
        <taxon>Embryophyta</taxon>
        <taxon>Tracheophyta</taxon>
        <taxon>Spermatophyta</taxon>
        <taxon>Magnoliopsida</taxon>
        <taxon>eudicotyledons</taxon>
        <taxon>Gunneridae</taxon>
        <taxon>Pentapetalae</taxon>
        <taxon>rosids</taxon>
        <taxon>malvids</taxon>
        <taxon>Brassicales</taxon>
        <taxon>Brassicaceae</taxon>
        <taxon>Brassiceae</taxon>
        <taxon>Brassica</taxon>
    </lineage>
</organism>
<dbReference type="AlphaFoldDB" id="M4DZW4"/>
<dbReference type="Proteomes" id="UP000011750">
    <property type="component" value="Chromosome A02"/>
</dbReference>
<protein>
    <submittedName>
        <fullName evidence="1">Uncharacterized protein</fullName>
    </submittedName>
</protein>
<sequence>MATSQLKRTLVTPPGTQYSGVKKLETVSVAELNAYVLTYPYGMEMLMAMRDASVVFVAFDAAMTKLTNVRAA</sequence>
<dbReference type="OMA" id="YGMEMLM"/>
<dbReference type="HOGENOM" id="CLU_2725738_0_0_1"/>
<keyword evidence="2" id="KW-1185">Reference proteome</keyword>
<proteinExistence type="predicted"/>
<reference evidence="1" key="3">
    <citation type="submission" date="2023-03" db="UniProtKB">
        <authorList>
            <consortium name="EnsemblPlants"/>
        </authorList>
    </citation>
    <scope>IDENTIFICATION</scope>
    <source>
        <strain evidence="1">cv. Chiifu-401-42</strain>
    </source>
</reference>
<name>M4DZW4_BRACM</name>
<accession>M4DZW4</accession>
<reference evidence="1 2" key="2">
    <citation type="journal article" date="2018" name="Hortic Res">
        <title>Improved Brassica rapa reference genome by single-molecule sequencing and chromosome conformation capture technologies.</title>
        <authorList>
            <person name="Zhang L."/>
            <person name="Cai X."/>
            <person name="Wu J."/>
            <person name="Liu M."/>
            <person name="Grob S."/>
            <person name="Cheng F."/>
            <person name="Liang J."/>
            <person name="Cai C."/>
            <person name="Liu Z."/>
            <person name="Liu B."/>
            <person name="Wang F."/>
            <person name="Li S."/>
            <person name="Liu F."/>
            <person name="Li X."/>
            <person name="Cheng L."/>
            <person name="Yang W."/>
            <person name="Li M.H."/>
            <person name="Grossniklaus U."/>
            <person name="Zheng H."/>
            <person name="Wang X."/>
        </authorList>
    </citation>
    <scope>NUCLEOTIDE SEQUENCE [LARGE SCALE GENOMIC DNA]</scope>
    <source>
        <strain evidence="1 2">cv. Chiifu-401-42</strain>
    </source>
</reference>
<dbReference type="Gramene" id="Bra022061.1">
    <property type="protein sequence ID" value="Bra022061.1-P"/>
    <property type="gene ID" value="Bra022061"/>
</dbReference>
<dbReference type="InParanoid" id="M4DZW4"/>
<dbReference type="EnsemblPlants" id="Bra022061.1">
    <property type="protein sequence ID" value="Bra022061.1-P"/>
    <property type="gene ID" value="Bra022061"/>
</dbReference>
<evidence type="ECO:0000313" key="2">
    <source>
        <dbReference type="Proteomes" id="UP000011750"/>
    </source>
</evidence>
<evidence type="ECO:0000313" key="1">
    <source>
        <dbReference type="EnsemblPlants" id="Bra022061.1-P"/>
    </source>
</evidence>
<reference evidence="1 2" key="1">
    <citation type="journal article" date="2011" name="Nat. Genet.">
        <title>The genome of the mesopolyploid crop species Brassica rapa.</title>
        <authorList>
            <consortium name="Brassica rapa Genome Sequencing Project Consortium"/>
            <person name="Wang X."/>
            <person name="Wang H."/>
            <person name="Wang J."/>
            <person name="Sun R."/>
            <person name="Wu J."/>
            <person name="Liu S."/>
            <person name="Bai Y."/>
            <person name="Mun J.H."/>
            <person name="Bancroft I."/>
            <person name="Cheng F."/>
            <person name="Huang S."/>
            <person name="Li X."/>
            <person name="Hua W."/>
            <person name="Wang J."/>
            <person name="Wang X."/>
            <person name="Freeling M."/>
            <person name="Pires J.C."/>
            <person name="Paterson A.H."/>
            <person name="Chalhoub B."/>
            <person name="Wang B."/>
            <person name="Hayward A."/>
            <person name="Sharpe A.G."/>
            <person name="Park B.S."/>
            <person name="Weisshaar B."/>
            <person name="Liu B."/>
            <person name="Li B."/>
            <person name="Liu B."/>
            <person name="Tong C."/>
            <person name="Song C."/>
            <person name="Duran C."/>
            <person name="Peng C."/>
            <person name="Geng C."/>
            <person name="Koh C."/>
            <person name="Lin C."/>
            <person name="Edwards D."/>
            <person name="Mu D."/>
            <person name="Shen D."/>
            <person name="Soumpourou E."/>
            <person name="Li F."/>
            <person name="Fraser F."/>
            <person name="Conant G."/>
            <person name="Lassalle G."/>
            <person name="King G.J."/>
            <person name="Bonnema G."/>
            <person name="Tang H."/>
            <person name="Wang H."/>
            <person name="Belcram H."/>
            <person name="Zhou H."/>
            <person name="Hirakawa H."/>
            <person name="Abe H."/>
            <person name="Guo H."/>
            <person name="Wang H."/>
            <person name="Jin H."/>
            <person name="Parkin I.A."/>
            <person name="Batley J."/>
            <person name="Kim J.S."/>
            <person name="Just J."/>
            <person name="Li J."/>
            <person name="Xu J."/>
            <person name="Deng J."/>
            <person name="Kim J.A."/>
            <person name="Li J."/>
            <person name="Yu J."/>
            <person name="Meng J."/>
            <person name="Wang J."/>
            <person name="Min J."/>
            <person name="Poulain J."/>
            <person name="Wang J."/>
            <person name="Hatakeyama K."/>
            <person name="Wu K."/>
            <person name="Wang L."/>
            <person name="Fang L."/>
            <person name="Trick M."/>
            <person name="Links M.G."/>
            <person name="Zhao M."/>
            <person name="Jin M."/>
            <person name="Ramchiary N."/>
            <person name="Drou N."/>
            <person name="Berkman P.J."/>
            <person name="Cai Q."/>
            <person name="Huang Q."/>
            <person name="Li R."/>
            <person name="Tabata S."/>
            <person name="Cheng S."/>
            <person name="Zhang S."/>
            <person name="Zhang S."/>
            <person name="Huang S."/>
            <person name="Sato S."/>
            <person name="Sun S."/>
            <person name="Kwon S.J."/>
            <person name="Choi S.R."/>
            <person name="Lee T.H."/>
            <person name="Fan W."/>
            <person name="Zhao X."/>
            <person name="Tan X."/>
            <person name="Xu X."/>
            <person name="Wang Y."/>
            <person name="Qiu Y."/>
            <person name="Yin Y."/>
            <person name="Li Y."/>
            <person name="Du Y."/>
            <person name="Liao Y."/>
            <person name="Lim Y."/>
            <person name="Narusaka Y."/>
            <person name="Wang Y."/>
            <person name="Wang Z."/>
            <person name="Li Z."/>
            <person name="Wang Z."/>
            <person name="Xiong Z."/>
            <person name="Zhang Z."/>
        </authorList>
    </citation>
    <scope>NUCLEOTIDE SEQUENCE [LARGE SCALE GENOMIC DNA]</scope>
    <source>
        <strain evidence="1 2">cv. Chiifu-401-42</strain>
    </source>
</reference>